<feature type="domain" description="Histidine kinase" evidence="7">
    <location>
        <begin position="374"/>
        <end position="596"/>
    </location>
</feature>
<evidence type="ECO:0000259" key="7">
    <source>
        <dbReference type="PROSITE" id="PS50109"/>
    </source>
</evidence>
<dbReference type="Gene3D" id="3.30.565.10">
    <property type="entry name" value="Histidine kinase-like ATPase, C-terminal domain"/>
    <property type="match status" value="1"/>
</dbReference>
<comment type="catalytic activity">
    <reaction evidence="1">
        <text>ATP + protein L-histidine = ADP + protein N-phospho-L-histidine.</text>
        <dbReference type="EC" id="2.7.13.3"/>
    </reaction>
</comment>
<dbReference type="PANTHER" id="PTHR45339">
    <property type="entry name" value="HYBRID SIGNAL TRANSDUCTION HISTIDINE KINASE J"/>
    <property type="match status" value="1"/>
</dbReference>
<dbReference type="PROSITE" id="PS50110">
    <property type="entry name" value="RESPONSE_REGULATORY"/>
    <property type="match status" value="1"/>
</dbReference>
<evidence type="ECO:0000256" key="3">
    <source>
        <dbReference type="ARBA" id="ARBA00022553"/>
    </source>
</evidence>
<dbReference type="Gene3D" id="1.10.287.130">
    <property type="match status" value="1"/>
</dbReference>
<dbReference type="SUPFAM" id="SSF47384">
    <property type="entry name" value="Homodimeric domain of signal transducing histidine kinase"/>
    <property type="match status" value="1"/>
</dbReference>
<dbReference type="InterPro" id="IPR005467">
    <property type="entry name" value="His_kinase_dom"/>
</dbReference>
<feature type="modified residue" description="4-aspartylphosphate" evidence="5">
    <location>
        <position position="670"/>
    </location>
</feature>
<dbReference type="Pfam" id="PF02518">
    <property type="entry name" value="HATPase_c"/>
    <property type="match status" value="1"/>
</dbReference>
<protein>
    <recommendedName>
        <fullName evidence="2">histidine kinase</fullName>
        <ecNumber evidence="2">2.7.13.3</ecNumber>
    </recommendedName>
</protein>
<keyword evidence="6" id="KW-0472">Membrane</keyword>
<comment type="caution">
    <text evidence="9">The sequence shown here is derived from an EMBL/GenBank/DDBJ whole genome shotgun (WGS) entry which is preliminary data.</text>
</comment>
<name>A0ABY3CQK0_9FLAO</name>
<dbReference type="PANTHER" id="PTHR45339:SF1">
    <property type="entry name" value="HYBRID SIGNAL TRANSDUCTION HISTIDINE KINASE J"/>
    <property type="match status" value="1"/>
</dbReference>
<dbReference type="InterPro" id="IPR001789">
    <property type="entry name" value="Sig_transdc_resp-reg_receiver"/>
</dbReference>
<keyword evidence="3 5" id="KW-0597">Phosphoprotein</keyword>
<dbReference type="InterPro" id="IPR004358">
    <property type="entry name" value="Sig_transdc_His_kin-like_C"/>
</dbReference>
<evidence type="ECO:0000256" key="1">
    <source>
        <dbReference type="ARBA" id="ARBA00000085"/>
    </source>
</evidence>
<feature type="domain" description="Response regulatory" evidence="8">
    <location>
        <begin position="621"/>
        <end position="739"/>
    </location>
</feature>
<keyword evidence="10" id="KW-1185">Reference proteome</keyword>
<evidence type="ECO:0000313" key="9">
    <source>
        <dbReference type="EMBL" id="TRX10502.1"/>
    </source>
</evidence>
<dbReference type="SUPFAM" id="SSF52172">
    <property type="entry name" value="CheY-like"/>
    <property type="match status" value="1"/>
</dbReference>
<dbReference type="InterPro" id="IPR011006">
    <property type="entry name" value="CheY-like_superfamily"/>
</dbReference>
<keyword evidence="4" id="KW-0902">Two-component regulatory system</keyword>
<dbReference type="PROSITE" id="PS50109">
    <property type="entry name" value="HIS_KIN"/>
    <property type="match status" value="1"/>
</dbReference>
<reference evidence="9 10" key="1">
    <citation type="submission" date="2019-07" db="EMBL/GenBank/DDBJ databases">
        <title>Novel species of Flavobacterium.</title>
        <authorList>
            <person name="Liu Q."/>
            <person name="Xin Y.-H."/>
        </authorList>
    </citation>
    <scope>NUCLEOTIDE SEQUENCE [LARGE SCALE GENOMIC DNA]</scope>
    <source>
        <strain evidence="9 10">GSP39</strain>
    </source>
</reference>
<gene>
    <name evidence="9" type="ORF">FNW12_00945</name>
</gene>
<dbReference type="InterPro" id="IPR036890">
    <property type="entry name" value="HATPase_C_sf"/>
</dbReference>
<proteinExistence type="predicted"/>
<evidence type="ECO:0000259" key="8">
    <source>
        <dbReference type="PROSITE" id="PS50110"/>
    </source>
</evidence>
<dbReference type="SMART" id="SM00388">
    <property type="entry name" value="HisKA"/>
    <property type="match status" value="1"/>
</dbReference>
<dbReference type="CDD" id="cd17546">
    <property type="entry name" value="REC_hyHK_CKI1_RcsC-like"/>
    <property type="match status" value="1"/>
</dbReference>
<evidence type="ECO:0000256" key="6">
    <source>
        <dbReference type="SAM" id="Phobius"/>
    </source>
</evidence>
<evidence type="ECO:0000256" key="4">
    <source>
        <dbReference type="ARBA" id="ARBA00023012"/>
    </source>
</evidence>
<dbReference type="SUPFAM" id="SSF55874">
    <property type="entry name" value="ATPase domain of HSP90 chaperone/DNA topoisomerase II/histidine kinase"/>
    <property type="match status" value="1"/>
</dbReference>
<dbReference type="Pfam" id="PF00512">
    <property type="entry name" value="HisKA"/>
    <property type="match status" value="1"/>
</dbReference>
<dbReference type="Proteomes" id="UP000318528">
    <property type="component" value="Unassembled WGS sequence"/>
</dbReference>
<dbReference type="SMART" id="SM00387">
    <property type="entry name" value="HATPase_c"/>
    <property type="match status" value="1"/>
</dbReference>
<dbReference type="Gene3D" id="3.40.50.2300">
    <property type="match status" value="1"/>
</dbReference>
<dbReference type="InterPro" id="IPR003594">
    <property type="entry name" value="HATPase_dom"/>
</dbReference>
<evidence type="ECO:0000313" key="10">
    <source>
        <dbReference type="Proteomes" id="UP000318528"/>
    </source>
</evidence>
<dbReference type="Pfam" id="PF00072">
    <property type="entry name" value="Response_reg"/>
    <property type="match status" value="1"/>
</dbReference>
<feature type="transmembrane region" description="Helical" evidence="6">
    <location>
        <begin position="272"/>
        <end position="295"/>
    </location>
</feature>
<evidence type="ECO:0000256" key="2">
    <source>
        <dbReference type="ARBA" id="ARBA00012438"/>
    </source>
</evidence>
<accession>A0ABY3CQK0</accession>
<dbReference type="EC" id="2.7.13.3" evidence="2"/>
<keyword evidence="6" id="KW-0812">Transmembrane</keyword>
<dbReference type="CDD" id="cd16922">
    <property type="entry name" value="HATPase_EvgS-ArcB-TorS-like"/>
    <property type="match status" value="1"/>
</dbReference>
<dbReference type="SMART" id="SM00448">
    <property type="entry name" value="REC"/>
    <property type="match status" value="1"/>
</dbReference>
<keyword evidence="6" id="KW-1133">Transmembrane helix</keyword>
<dbReference type="InterPro" id="IPR036097">
    <property type="entry name" value="HisK_dim/P_sf"/>
</dbReference>
<sequence>MKFFFNNFRYFRTQIFLSFSSMIVLIIVWFMFYLYIDRKVDHLNNFTYKSYRVSQEFTANIRNFQTFLLFGYKEKDFYINHNQKDLKLYIDNLKNQRKEIDLIFKESKELNIGNNPSMAHLSKEIDNLYVVVNQFKKTALIRGFKDHGIEGEMRNKAHFLEKKSSLNKITLLQFRRHEKDYMLRSDDTSIQKFKDLYNSTLREKNIDSATKQVLIDYKNNFDSLVKLSSKLGVAQNQGLYGKINQINEIVENSFVQIIAHNKKRINELKETLFYSQLCQTLLMALIALLLCIYTSKYFTKDIKLLSLDISNYIKSNFKEPISNLNHRSSIREVDFLLMSYGILKEKLSENIIFLEKKTEQANKIATFKTQFLANMSHEIRSPLNGVIGMLNMLKTSALNSEQTEYIEIAEHSAEHLLGIVNMILDHSKMEAGKMKVEQYPIHLKKELTKLMRLFEYRINDENIKLHFIYDDSISNNILGDNLRLQQVLINLIDNAIKFTTHGDVKLEVNLLNRIDDLQYLNFKITDSGIGIDPDKTEQMLLAFEQADLTTTRKYGGTGLGLTISNQLVQLMGGTKLNIIALESGGSSFSFEIPFKINTNVLSIEDNNETQFNTIKDVIINKALIVEDNLINQKVLYKLLDKLNIPSDIAINGKEAVSLYNENDYDIIFMDLHMPEMDGFEATEKIHSSPKYQINAIPIIAVTASAFDEDKVKAISKGMDDFITKPVVLKNLEEIIAKQMQLQM</sequence>
<evidence type="ECO:0000256" key="5">
    <source>
        <dbReference type="PROSITE-ProRule" id="PRU00169"/>
    </source>
</evidence>
<dbReference type="InterPro" id="IPR003661">
    <property type="entry name" value="HisK_dim/P_dom"/>
</dbReference>
<organism evidence="9 10">
    <name type="scientific">Flavobacterium gawalongense</name>
    <dbReference type="NCBI Taxonomy" id="2594432"/>
    <lineage>
        <taxon>Bacteria</taxon>
        <taxon>Pseudomonadati</taxon>
        <taxon>Bacteroidota</taxon>
        <taxon>Flavobacteriia</taxon>
        <taxon>Flavobacteriales</taxon>
        <taxon>Flavobacteriaceae</taxon>
        <taxon>Flavobacterium</taxon>
    </lineage>
</organism>
<dbReference type="EMBL" id="VJZN01000001">
    <property type="protein sequence ID" value="TRX10502.1"/>
    <property type="molecule type" value="Genomic_DNA"/>
</dbReference>
<dbReference type="PRINTS" id="PR00344">
    <property type="entry name" value="BCTRLSENSOR"/>
</dbReference>
<dbReference type="CDD" id="cd00082">
    <property type="entry name" value="HisKA"/>
    <property type="match status" value="1"/>
</dbReference>
<feature type="transmembrane region" description="Helical" evidence="6">
    <location>
        <begin position="15"/>
        <end position="36"/>
    </location>
</feature>